<dbReference type="VEuPathDB" id="TriTrypDB:Lsey_0001_0710"/>
<dbReference type="OMA" id="RWQQQLF"/>
<dbReference type="InterPro" id="IPR036273">
    <property type="entry name" value="CRAL/TRIO_N_dom_sf"/>
</dbReference>
<dbReference type="AlphaFoldDB" id="A0A0N1I2J8"/>
<dbReference type="SUPFAM" id="SSF52087">
    <property type="entry name" value="CRAL/TRIO domain"/>
    <property type="match status" value="1"/>
</dbReference>
<protein>
    <recommendedName>
        <fullName evidence="1">CRAL-TRIO domain-containing protein</fullName>
    </recommendedName>
</protein>
<dbReference type="OrthoDB" id="1434354at2759"/>
<dbReference type="EMBL" id="LJSK01000001">
    <property type="protein sequence ID" value="KPI90838.1"/>
    <property type="molecule type" value="Genomic_DNA"/>
</dbReference>
<dbReference type="PANTHER" id="PTHR45657">
    <property type="entry name" value="CRAL-TRIO DOMAIN-CONTAINING PROTEIN YKL091C-RELATED"/>
    <property type="match status" value="1"/>
</dbReference>
<keyword evidence="3" id="KW-1185">Reference proteome</keyword>
<dbReference type="SUPFAM" id="SSF46938">
    <property type="entry name" value="CRAL/TRIO N-terminal domain"/>
    <property type="match status" value="1"/>
</dbReference>
<organism evidence="2 3">
    <name type="scientific">Leptomonas seymouri</name>
    <dbReference type="NCBI Taxonomy" id="5684"/>
    <lineage>
        <taxon>Eukaryota</taxon>
        <taxon>Discoba</taxon>
        <taxon>Euglenozoa</taxon>
        <taxon>Kinetoplastea</taxon>
        <taxon>Metakinetoplastina</taxon>
        <taxon>Trypanosomatida</taxon>
        <taxon>Trypanosomatidae</taxon>
        <taxon>Leishmaniinae</taxon>
        <taxon>Leptomonas</taxon>
    </lineage>
</organism>
<accession>A0A0N1I2J8</accession>
<evidence type="ECO:0000313" key="3">
    <source>
        <dbReference type="Proteomes" id="UP000038009"/>
    </source>
</evidence>
<feature type="domain" description="CRAL-TRIO" evidence="1">
    <location>
        <begin position="133"/>
        <end position="326"/>
    </location>
</feature>
<proteinExistence type="predicted"/>
<dbReference type="CDD" id="cd00170">
    <property type="entry name" value="SEC14"/>
    <property type="match status" value="1"/>
</dbReference>
<name>A0A0N1I2J8_LEPSE</name>
<evidence type="ECO:0000259" key="1">
    <source>
        <dbReference type="PROSITE" id="PS50191"/>
    </source>
</evidence>
<dbReference type="Gene3D" id="3.40.525.10">
    <property type="entry name" value="CRAL-TRIO lipid binding domain"/>
    <property type="match status" value="1"/>
</dbReference>
<dbReference type="InterPro" id="IPR011074">
    <property type="entry name" value="CRAL/TRIO_N_dom"/>
</dbReference>
<sequence>MTVIHGKKVYRFAKLTPEREAKITEMVQLMKNTFDPLPRPLLRMEHFAPSTPDAPTQVNSTRLFCYVFLQAREWNVEKAFEMMKLSVAYRKENQLDERGEFPSAIPVHGWDVPSIISAMDLPQRKVDDEIGRIADTTRSFLEMGFHYWDRNGLPIFYMMLGSVKAHAGLKKLKQMAKVGETPLDLCWKVLQHIMGVGECLAFRQQKNYDIGALDVDGSEGHIRSCNIVLDMKGFTYRLIWKPAIDLMRSVLKRLFQYYPDCVHRIFVVNCPPTIMFGYKLIRPVIPVSVQRKVIFANQSETLEALSLLIDPRCIPERYGGMCQCEGGCFSAPHIGSAMNADESEGEFGDVMTEDITVTAGSDYCRIFDLVAEDTVVWEFAATHCKGVTFAVYFIPAAEAADMRWNTVSTKKLEPHVISKDHPLSGADTYVAKADGTLVLMWTNRKSWFSSKYVQLRVYKEAATALSV</sequence>
<evidence type="ECO:0000313" key="2">
    <source>
        <dbReference type="EMBL" id="KPI90838.1"/>
    </source>
</evidence>
<dbReference type="PROSITE" id="PS50191">
    <property type="entry name" value="CRAL_TRIO"/>
    <property type="match status" value="1"/>
</dbReference>
<dbReference type="InterPro" id="IPR001251">
    <property type="entry name" value="CRAL-TRIO_dom"/>
</dbReference>
<dbReference type="InterPro" id="IPR036598">
    <property type="entry name" value="GOLD_dom_sf"/>
</dbReference>
<dbReference type="SMART" id="SM00516">
    <property type="entry name" value="SEC14"/>
    <property type="match status" value="1"/>
</dbReference>
<dbReference type="InterPro" id="IPR036865">
    <property type="entry name" value="CRAL-TRIO_dom_sf"/>
</dbReference>
<dbReference type="InterPro" id="IPR051026">
    <property type="entry name" value="PI/PC_transfer"/>
</dbReference>
<dbReference type="SMART" id="SM01100">
    <property type="entry name" value="CRAL_TRIO_N"/>
    <property type="match status" value="1"/>
</dbReference>
<dbReference type="PANTHER" id="PTHR45657:SF1">
    <property type="entry name" value="CRAL-TRIO DOMAIN-CONTAINING PROTEIN YKL091C-RELATED"/>
    <property type="match status" value="1"/>
</dbReference>
<gene>
    <name evidence="2" type="ORF">ABL78_0071</name>
</gene>
<dbReference type="Pfam" id="PF00650">
    <property type="entry name" value="CRAL_TRIO"/>
    <property type="match status" value="1"/>
</dbReference>
<reference evidence="2 3" key="1">
    <citation type="journal article" date="2015" name="PLoS Pathog.">
        <title>Leptomonas seymouri: Adaptations to the Dixenous Life Cycle Analyzed by Genome Sequencing, Transcriptome Profiling and Co-infection with Leishmania donovani.</title>
        <authorList>
            <person name="Kraeva N."/>
            <person name="Butenko A."/>
            <person name="Hlavacova J."/>
            <person name="Kostygov A."/>
            <person name="Myskova J."/>
            <person name="Grybchuk D."/>
            <person name="Lestinova T."/>
            <person name="Votypka J."/>
            <person name="Volf P."/>
            <person name="Opperdoes F."/>
            <person name="Flegontov P."/>
            <person name="Lukes J."/>
            <person name="Yurchenko V."/>
        </authorList>
    </citation>
    <scope>NUCLEOTIDE SEQUENCE [LARGE SCALE GENOMIC DNA]</scope>
    <source>
        <strain evidence="2 3">ATCC 30220</strain>
    </source>
</reference>
<comment type="caution">
    <text evidence="2">The sequence shown here is derived from an EMBL/GenBank/DDBJ whole genome shotgun (WGS) entry which is preliminary data.</text>
</comment>
<dbReference type="Gene3D" id="2.60.120.680">
    <property type="entry name" value="GOLD domain"/>
    <property type="match status" value="1"/>
</dbReference>
<dbReference type="SUPFAM" id="SSF101576">
    <property type="entry name" value="Supernatant protein factor (SPF), C-terminal domain"/>
    <property type="match status" value="1"/>
</dbReference>
<dbReference type="Proteomes" id="UP000038009">
    <property type="component" value="Unassembled WGS sequence"/>
</dbReference>